<feature type="compositionally biased region" description="Polar residues" evidence="1">
    <location>
        <begin position="73"/>
        <end position="99"/>
    </location>
</feature>
<evidence type="ECO:0000313" key="3">
    <source>
        <dbReference type="Proteomes" id="UP000807306"/>
    </source>
</evidence>
<feature type="compositionally biased region" description="Polar residues" evidence="1">
    <location>
        <begin position="111"/>
        <end position="124"/>
    </location>
</feature>
<feature type="compositionally biased region" description="Polar residues" evidence="1">
    <location>
        <begin position="222"/>
        <end position="236"/>
    </location>
</feature>
<feature type="compositionally biased region" description="Low complexity" evidence="1">
    <location>
        <begin position="498"/>
        <end position="524"/>
    </location>
</feature>
<feature type="compositionally biased region" description="Low complexity" evidence="1">
    <location>
        <begin position="440"/>
        <end position="454"/>
    </location>
</feature>
<feature type="compositionally biased region" description="Polar residues" evidence="1">
    <location>
        <begin position="421"/>
        <end position="439"/>
    </location>
</feature>
<feature type="compositionally biased region" description="Low complexity" evidence="1">
    <location>
        <begin position="385"/>
        <end position="394"/>
    </location>
</feature>
<reference evidence="2" key="1">
    <citation type="submission" date="2020-11" db="EMBL/GenBank/DDBJ databases">
        <authorList>
            <consortium name="DOE Joint Genome Institute"/>
            <person name="Ahrendt S."/>
            <person name="Riley R."/>
            <person name="Andreopoulos W."/>
            <person name="Labutti K."/>
            <person name="Pangilinan J."/>
            <person name="Ruiz-Duenas F.J."/>
            <person name="Barrasa J.M."/>
            <person name="Sanchez-Garcia M."/>
            <person name="Camarero S."/>
            <person name="Miyauchi S."/>
            <person name="Serrano A."/>
            <person name="Linde D."/>
            <person name="Babiker R."/>
            <person name="Drula E."/>
            <person name="Ayuso-Fernandez I."/>
            <person name="Pacheco R."/>
            <person name="Padilla G."/>
            <person name="Ferreira P."/>
            <person name="Barriuso J."/>
            <person name="Kellner H."/>
            <person name="Castanera R."/>
            <person name="Alfaro M."/>
            <person name="Ramirez L."/>
            <person name="Pisabarro A.G."/>
            <person name="Kuo A."/>
            <person name="Tritt A."/>
            <person name="Lipzen A."/>
            <person name="He G."/>
            <person name="Yan M."/>
            <person name="Ng V."/>
            <person name="Cullen D."/>
            <person name="Martin F."/>
            <person name="Rosso M.-N."/>
            <person name="Henrissat B."/>
            <person name="Hibbett D."/>
            <person name="Martinez A.T."/>
            <person name="Grigoriev I.V."/>
        </authorList>
    </citation>
    <scope>NUCLEOTIDE SEQUENCE</scope>
    <source>
        <strain evidence="2">CBS 506.95</strain>
    </source>
</reference>
<feature type="compositionally biased region" description="Basic residues" evidence="1">
    <location>
        <begin position="168"/>
        <end position="178"/>
    </location>
</feature>
<evidence type="ECO:0000313" key="2">
    <source>
        <dbReference type="EMBL" id="KAF9531404.1"/>
    </source>
</evidence>
<comment type="caution">
    <text evidence="2">The sequence shown here is derived from an EMBL/GenBank/DDBJ whole genome shotgun (WGS) entry which is preliminary data.</text>
</comment>
<dbReference type="EMBL" id="MU157835">
    <property type="protein sequence ID" value="KAF9531404.1"/>
    <property type="molecule type" value="Genomic_DNA"/>
</dbReference>
<proteinExistence type="predicted"/>
<organism evidence="2 3">
    <name type="scientific">Crepidotus variabilis</name>
    <dbReference type="NCBI Taxonomy" id="179855"/>
    <lineage>
        <taxon>Eukaryota</taxon>
        <taxon>Fungi</taxon>
        <taxon>Dikarya</taxon>
        <taxon>Basidiomycota</taxon>
        <taxon>Agaricomycotina</taxon>
        <taxon>Agaricomycetes</taxon>
        <taxon>Agaricomycetidae</taxon>
        <taxon>Agaricales</taxon>
        <taxon>Agaricineae</taxon>
        <taxon>Crepidotaceae</taxon>
        <taxon>Crepidotus</taxon>
    </lineage>
</organism>
<dbReference type="Proteomes" id="UP000807306">
    <property type="component" value="Unassembled WGS sequence"/>
</dbReference>
<dbReference type="OrthoDB" id="3069983at2759"/>
<sequence length="587" mass="63752">MEVEVAHKASSSVLPGQLEKEDDYHVMWQASQSCLAFNQLLKTPEHLGSSSRGSNSIGWQRQESFDQIPGFSLLSTADGDNSPTKSNPTSSGARSSRQPVSRVRHLDARTSPATGDASTPTNPLQIPLFDKTSPAQFLDILKGVSARVNENAGFTGSSLTGSGLPSKKTPRTSRKRPRLSSLSSLSEVKKVRIEESRSLLRLNERVHDYKGKGKASVKPDTGSRSSTPRGQQSVSSRLEPENPSFQDEKTLVEDTSMDIDTPKERTFLRTPSQDVMPPPPGLPLKQRRFKQPASSTKLYPSPSFLPPDPHPSRSSSISSSNSAENTLTKKTKPASTLHPLLRQEPPSKLSQSSIIPPPAFVRRAEAQNIPDFGEKHNPSERPRTAAEPAVASPEVEIKPPLLTQVTSTKRIPVLGMRRASTYPNGPLTTNAAPQRKSGSLPTKLKAFKPPLLALQPTRSQQQPTVVVKQELNLVKARPPLDDAVRQNVKQSHPLQPPTSSNGSSSSESSRSSTSSVRTNSFTTFDSSPVLKMNPQPQVAEAKSASTPKPLKPVKIPIPEPTDGDGDSSFGDMSFDMDALEETLRQYD</sequence>
<protein>
    <submittedName>
        <fullName evidence="2">Uncharacterized protein</fullName>
    </submittedName>
</protein>
<feature type="compositionally biased region" description="Basic and acidic residues" evidence="1">
    <location>
        <begin position="372"/>
        <end position="384"/>
    </location>
</feature>
<keyword evidence="3" id="KW-1185">Reference proteome</keyword>
<evidence type="ECO:0000256" key="1">
    <source>
        <dbReference type="SAM" id="MobiDB-lite"/>
    </source>
</evidence>
<feature type="region of interest" description="Disordered" evidence="1">
    <location>
        <begin position="153"/>
        <end position="185"/>
    </location>
</feature>
<feature type="region of interest" description="Disordered" evidence="1">
    <location>
        <begin position="205"/>
        <end position="465"/>
    </location>
</feature>
<accession>A0A9P6EM23</accession>
<feature type="compositionally biased region" description="Low complexity" evidence="1">
    <location>
        <begin position="155"/>
        <end position="167"/>
    </location>
</feature>
<name>A0A9P6EM23_9AGAR</name>
<feature type="region of interest" description="Disordered" evidence="1">
    <location>
        <begin position="477"/>
        <end position="587"/>
    </location>
</feature>
<feature type="compositionally biased region" description="Low complexity" evidence="1">
    <location>
        <begin position="566"/>
        <end position="576"/>
    </location>
</feature>
<gene>
    <name evidence="2" type="ORF">CPB83DRAFT_881470</name>
</gene>
<dbReference type="AlphaFoldDB" id="A0A9P6EM23"/>
<feature type="compositionally biased region" description="Low complexity" evidence="1">
    <location>
        <begin position="312"/>
        <end position="322"/>
    </location>
</feature>
<feature type="region of interest" description="Disordered" evidence="1">
    <location>
        <begin position="71"/>
        <end position="128"/>
    </location>
</feature>